<sequence>MLGHYLNGTGLLSSMLDDDDAYVIIETPRYFQQPERFVTDATTTLETFQAVLTLHTLSTYAGALSDAFAAREPR</sequence>
<dbReference type="EMBL" id="CM047585">
    <property type="protein sequence ID" value="KAI9910346.1"/>
    <property type="molecule type" value="Genomic_DNA"/>
</dbReference>
<dbReference type="Proteomes" id="UP001163321">
    <property type="component" value="Chromosome 6"/>
</dbReference>
<evidence type="ECO:0000313" key="2">
    <source>
        <dbReference type="Proteomes" id="UP001163321"/>
    </source>
</evidence>
<keyword evidence="2" id="KW-1185">Reference proteome</keyword>
<accession>A0ACC0VW58</accession>
<organism evidence="1 2">
    <name type="scientific">Peronosclerospora sorghi</name>
    <dbReference type="NCBI Taxonomy" id="230839"/>
    <lineage>
        <taxon>Eukaryota</taxon>
        <taxon>Sar</taxon>
        <taxon>Stramenopiles</taxon>
        <taxon>Oomycota</taxon>
        <taxon>Peronosporomycetes</taxon>
        <taxon>Peronosporales</taxon>
        <taxon>Peronosporaceae</taxon>
        <taxon>Peronosclerospora</taxon>
    </lineage>
</organism>
<gene>
    <name evidence="1" type="ORF">PsorP6_011152</name>
</gene>
<evidence type="ECO:0000313" key="1">
    <source>
        <dbReference type="EMBL" id="KAI9910346.1"/>
    </source>
</evidence>
<protein>
    <submittedName>
        <fullName evidence="1">Uncharacterized protein</fullName>
    </submittedName>
</protein>
<comment type="caution">
    <text evidence="1">The sequence shown here is derived from an EMBL/GenBank/DDBJ whole genome shotgun (WGS) entry which is preliminary data.</text>
</comment>
<reference evidence="1 2" key="1">
    <citation type="journal article" date="2022" name="bioRxiv">
        <title>The genome of the oomycete Peronosclerospora sorghi, a cosmopolitan pathogen of maize and sorghum, is inflated with dispersed pseudogenes.</title>
        <authorList>
            <person name="Fletcher K."/>
            <person name="Martin F."/>
            <person name="Isakeit T."/>
            <person name="Cavanaugh K."/>
            <person name="Magill C."/>
            <person name="Michelmore R."/>
        </authorList>
    </citation>
    <scope>NUCLEOTIDE SEQUENCE [LARGE SCALE GENOMIC DNA]</scope>
    <source>
        <strain evidence="1">P6</strain>
    </source>
</reference>
<name>A0ACC0VW58_9STRA</name>
<proteinExistence type="predicted"/>